<dbReference type="EC" id="3.5.2.14" evidence="3"/>
<dbReference type="InterPro" id="IPR049517">
    <property type="entry name" value="ACX-like_C"/>
</dbReference>
<organism evidence="3">
    <name type="scientific">hydrothermal vent metagenome</name>
    <dbReference type="NCBI Taxonomy" id="652676"/>
    <lineage>
        <taxon>unclassified sequences</taxon>
        <taxon>metagenomes</taxon>
        <taxon>ecological metagenomes</taxon>
    </lineage>
</organism>
<feature type="domain" description="Acetophenone carboxylase-like C-terminal" evidence="2">
    <location>
        <begin position="323"/>
        <end position="490"/>
    </location>
</feature>
<evidence type="ECO:0000313" key="3">
    <source>
        <dbReference type="EMBL" id="CUS45275.1"/>
    </source>
</evidence>
<dbReference type="GO" id="GO:0017168">
    <property type="term" value="F:5-oxoprolinase (ATP-hydrolyzing) activity"/>
    <property type="evidence" value="ECO:0007669"/>
    <property type="project" value="TreeGrafter"/>
</dbReference>
<gene>
    <name evidence="3" type="ORF">MGWOODY_Smn2271</name>
</gene>
<dbReference type="EMBL" id="CZQE01000233">
    <property type="protein sequence ID" value="CUS45275.1"/>
    <property type="molecule type" value="Genomic_DNA"/>
</dbReference>
<feature type="domain" description="Hydantoinase A/oxoprolinase" evidence="1">
    <location>
        <begin position="21"/>
        <end position="306"/>
    </location>
</feature>
<sequence>MPQAHLSLSSDILPEIREFERISTTLVNAFVGPSVSTYLAGLEQKLKDAGYRGDVLVMQSTGGVLGIGETASCPVDTLLSGPAGGVTGGAYVGGIAGYDDLITVDMGGTSYDIAVIEKLVPAITTESWIGRYRIAKPMLDIHTIGAGGGSIAWVDTGGALRVGPESAGASPGPACYDRGGTRPTVTDANLVLGLLSPDRFLGGEMTLSLDAARDAIERDVARPLGLDVIAAAHAINEIVNHDMARATQYVTTRRGHDPALFALMAVGGAGALHAGRQAELLGLRTVIIPSSGPVFCALGDVVAPLKVARSRTFIASHSALDLDALNQAFETLQEQALASLPRGVAEPELRRFLDLRYDGEVHELTVPLRSRTRRITALNIDATLRAFHERHEALYAHADAAQPVEIQTLRLELVVQRPLPEPAPGAFAEEDPGAALAGTRPVHFHGAAVETAVYDGERLRPGHFIHGPAILEYWGTSIAVYPGQEALIDSSGHCVIEVGSESRRAE</sequence>
<evidence type="ECO:0000259" key="1">
    <source>
        <dbReference type="Pfam" id="PF01968"/>
    </source>
</evidence>
<dbReference type="AlphaFoldDB" id="A0A160TJP0"/>
<dbReference type="InterPro" id="IPR002821">
    <property type="entry name" value="Hydantoinase_A"/>
</dbReference>
<evidence type="ECO:0000259" key="2">
    <source>
        <dbReference type="Pfam" id="PF19278"/>
    </source>
</evidence>
<name>A0A160TJP0_9ZZZZ</name>
<dbReference type="Pfam" id="PF19278">
    <property type="entry name" value="Hydant_A_C"/>
    <property type="match status" value="1"/>
</dbReference>
<dbReference type="InterPro" id="IPR045079">
    <property type="entry name" value="Oxoprolinase-like"/>
</dbReference>
<dbReference type="Pfam" id="PF01968">
    <property type="entry name" value="Hydantoinase_A"/>
    <property type="match status" value="1"/>
</dbReference>
<dbReference type="GO" id="GO:0047423">
    <property type="term" value="F:N-methylhydantoinase (ATP-hydrolyzing) activity"/>
    <property type="evidence" value="ECO:0007669"/>
    <property type="project" value="UniProtKB-EC"/>
</dbReference>
<keyword evidence="3" id="KW-0378">Hydrolase</keyword>
<dbReference type="GO" id="GO:0006749">
    <property type="term" value="P:glutathione metabolic process"/>
    <property type="evidence" value="ECO:0007669"/>
    <property type="project" value="TreeGrafter"/>
</dbReference>
<dbReference type="PANTHER" id="PTHR11365:SF23">
    <property type="entry name" value="HYPOTHETICAL 5-OXOPROLINASE (EUROFUNG)-RELATED"/>
    <property type="match status" value="1"/>
</dbReference>
<protein>
    <submittedName>
        <fullName evidence="3">N-methylhydantoinase A</fullName>
        <ecNumber evidence="3">3.5.2.14</ecNumber>
    </submittedName>
</protein>
<dbReference type="GO" id="GO:0005829">
    <property type="term" value="C:cytosol"/>
    <property type="evidence" value="ECO:0007669"/>
    <property type="project" value="TreeGrafter"/>
</dbReference>
<proteinExistence type="predicted"/>
<reference evidence="3" key="1">
    <citation type="submission" date="2015-10" db="EMBL/GenBank/DDBJ databases">
        <authorList>
            <person name="Gilbert D.G."/>
        </authorList>
    </citation>
    <scope>NUCLEOTIDE SEQUENCE</scope>
</reference>
<dbReference type="PANTHER" id="PTHR11365">
    <property type="entry name" value="5-OXOPROLINASE RELATED"/>
    <property type="match status" value="1"/>
</dbReference>
<accession>A0A160TJP0</accession>